<organism evidence="15 16">
    <name type="scientific">Kordiimonas lacus</name>
    <dbReference type="NCBI Taxonomy" id="637679"/>
    <lineage>
        <taxon>Bacteria</taxon>
        <taxon>Pseudomonadati</taxon>
        <taxon>Pseudomonadota</taxon>
        <taxon>Alphaproteobacteria</taxon>
        <taxon>Kordiimonadales</taxon>
        <taxon>Kordiimonadaceae</taxon>
        <taxon>Kordiimonas</taxon>
    </lineage>
</organism>
<evidence type="ECO:0000256" key="11">
    <source>
        <dbReference type="ARBA" id="ARBA00023012"/>
    </source>
</evidence>
<keyword evidence="6 13" id="KW-0812">Transmembrane</keyword>
<dbReference type="SUPFAM" id="SSF55874">
    <property type="entry name" value="ATPase domain of HSP90 chaperone/DNA topoisomerase II/histidine kinase"/>
    <property type="match status" value="1"/>
</dbReference>
<evidence type="ECO:0000256" key="13">
    <source>
        <dbReference type="SAM" id="Phobius"/>
    </source>
</evidence>
<evidence type="ECO:0000313" key="16">
    <source>
        <dbReference type="Proteomes" id="UP000183685"/>
    </source>
</evidence>
<dbReference type="InterPro" id="IPR003661">
    <property type="entry name" value="HisK_dim/P_dom"/>
</dbReference>
<dbReference type="Pfam" id="PF02518">
    <property type="entry name" value="HATPase_c"/>
    <property type="match status" value="1"/>
</dbReference>
<dbReference type="GO" id="GO:0005886">
    <property type="term" value="C:plasma membrane"/>
    <property type="evidence" value="ECO:0007669"/>
    <property type="project" value="TreeGrafter"/>
</dbReference>
<evidence type="ECO:0000256" key="3">
    <source>
        <dbReference type="ARBA" id="ARBA00012438"/>
    </source>
</evidence>
<protein>
    <recommendedName>
        <fullName evidence="3">histidine kinase</fullName>
        <ecNumber evidence="3">2.7.13.3</ecNumber>
    </recommendedName>
</protein>
<dbReference type="EMBL" id="FNAK01000003">
    <property type="protein sequence ID" value="SDD86726.1"/>
    <property type="molecule type" value="Genomic_DNA"/>
</dbReference>
<keyword evidence="9" id="KW-0067">ATP-binding</keyword>
<dbReference type="InterPro" id="IPR036097">
    <property type="entry name" value="HisK_dim/P_sf"/>
</dbReference>
<evidence type="ECO:0000256" key="5">
    <source>
        <dbReference type="ARBA" id="ARBA00022679"/>
    </source>
</evidence>
<comment type="catalytic activity">
    <reaction evidence="1">
        <text>ATP + protein L-histidine = ADP + protein N-phospho-L-histidine.</text>
        <dbReference type="EC" id="2.7.13.3"/>
    </reaction>
</comment>
<keyword evidence="5" id="KW-0808">Transferase</keyword>
<evidence type="ECO:0000256" key="1">
    <source>
        <dbReference type="ARBA" id="ARBA00000085"/>
    </source>
</evidence>
<dbReference type="Proteomes" id="UP000183685">
    <property type="component" value="Unassembled WGS sequence"/>
</dbReference>
<evidence type="ECO:0000256" key="8">
    <source>
        <dbReference type="ARBA" id="ARBA00022777"/>
    </source>
</evidence>
<dbReference type="SMART" id="SM00388">
    <property type="entry name" value="HisKA"/>
    <property type="match status" value="1"/>
</dbReference>
<dbReference type="Gene3D" id="1.20.120.620">
    <property type="entry name" value="Backbone structure of the membrane domain of e. Coli histidine kinase receptor kdpd"/>
    <property type="match status" value="1"/>
</dbReference>
<dbReference type="GO" id="GO:0000155">
    <property type="term" value="F:phosphorelay sensor kinase activity"/>
    <property type="evidence" value="ECO:0007669"/>
    <property type="project" value="InterPro"/>
</dbReference>
<dbReference type="InterPro" id="IPR005467">
    <property type="entry name" value="His_kinase_dom"/>
</dbReference>
<feature type="transmembrane region" description="Helical" evidence="13">
    <location>
        <begin position="225"/>
        <end position="253"/>
    </location>
</feature>
<gene>
    <name evidence="15" type="ORF">SAMN04488071_1529</name>
</gene>
<dbReference type="STRING" id="637679.GCA_001550055_01209"/>
<dbReference type="PANTHER" id="PTHR45569:SF1">
    <property type="entry name" value="SENSOR PROTEIN KDPD"/>
    <property type="match status" value="1"/>
</dbReference>
<dbReference type="GO" id="GO:0005524">
    <property type="term" value="F:ATP binding"/>
    <property type="evidence" value="ECO:0007669"/>
    <property type="project" value="UniProtKB-KW"/>
</dbReference>
<keyword evidence="16" id="KW-1185">Reference proteome</keyword>
<evidence type="ECO:0000256" key="2">
    <source>
        <dbReference type="ARBA" id="ARBA00004141"/>
    </source>
</evidence>
<keyword evidence="4" id="KW-0597">Phosphoprotein</keyword>
<dbReference type="SUPFAM" id="SSF47384">
    <property type="entry name" value="Homodimeric domain of signal transducing histidine kinase"/>
    <property type="match status" value="1"/>
</dbReference>
<evidence type="ECO:0000256" key="10">
    <source>
        <dbReference type="ARBA" id="ARBA00022989"/>
    </source>
</evidence>
<evidence type="ECO:0000256" key="4">
    <source>
        <dbReference type="ARBA" id="ARBA00022553"/>
    </source>
</evidence>
<accession>A0A1G6YAX4</accession>
<dbReference type="EC" id="2.7.13.3" evidence="3"/>
<sequence>MSSLVPALYVEHRPTEGTACAVGGGYKEERMAKKQQQILAFVDSHPKSYKVVAAAREKAAKTGARWRLIYVDRIDESVGSDNRREALLSLLNKARREGASVLHLDSARGSQTELNYIRSCVNSGEAVSHIFMGQPATARGADLRRYWRTRRITKEFSHQASVTIIPLEGSIKPASLWSRFVHGPVTWHTAVYPLVAVAAAYLAVEGIRALMPVIYFKINTHNVALLFLLACVMVAIRQGLLAALLASILSAATINYAYTVPFQKFNIGTVADVANITIFLASAFIIAFLGGHVRANLETIRRREERSRVLYEIHTLTAEASAREALLKVVARELKSLLGMKVVFFITKVRTSVLEADAIADFVQYPEKVDLDGPVKQGLEECWQAGDVGRAFRAVRHETSTWVFEPITTPNQKYGVLAVCIPLSWRLDSEFTQLISALADHTAQALERIEYATEMQESRFREEREKLRSMLLSSVSHDLKTPLASIIGSISVLKSLKKSDRLSDDQLETLAGTALEEAQRLDAFITNILSMTRIESGDVEFSCLLHDPAEPLDQALKSLRSRLQGRELRITRNYEGLHVEMDALMTAQVLQNVIDNAAKYSPNDSAIEIDLKRREDGFEYRVRDFGSGIPEDKQEKIFDKYERLNRTDQQVAGTGLGLAIAKVVMHRQGGVITAGNHKQGGAEFVLVFPTVVAVPKGQMDG</sequence>
<dbReference type="CDD" id="cd00082">
    <property type="entry name" value="HisKA"/>
    <property type="match status" value="1"/>
</dbReference>
<evidence type="ECO:0000313" key="15">
    <source>
        <dbReference type="EMBL" id="SDD86726.1"/>
    </source>
</evidence>
<reference evidence="15 16" key="1">
    <citation type="submission" date="2016-10" db="EMBL/GenBank/DDBJ databases">
        <authorList>
            <person name="de Groot N.N."/>
        </authorList>
    </citation>
    <scope>NUCLEOTIDE SEQUENCE [LARGE SCALE GENOMIC DNA]</scope>
    <source>
        <strain evidence="15 16">CGMCC 1.9109</strain>
    </source>
</reference>
<proteinExistence type="predicted"/>
<dbReference type="InterPro" id="IPR004358">
    <property type="entry name" value="Sig_transdc_His_kin-like_C"/>
</dbReference>
<keyword evidence="12 13" id="KW-0472">Membrane</keyword>
<feature type="transmembrane region" description="Helical" evidence="13">
    <location>
        <begin position="185"/>
        <end position="204"/>
    </location>
</feature>
<dbReference type="OrthoDB" id="9806130at2"/>
<dbReference type="InterPro" id="IPR003594">
    <property type="entry name" value="HATPase_dom"/>
</dbReference>
<dbReference type="Gene3D" id="1.10.287.130">
    <property type="match status" value="1"/>
</dbReference>
<dbReference type="Pfam" id="PF00512">
    <property type="entry name" value="HisKA"/>
    <property type="match status" value="1"/>
</dbReference>
<keyword evidence="8 15" id="KW-0418">Kinase</keyword>
<evidence type="ECO:0000256" key="6">
    <source>
        <dbReference type="ARBA" id="ARBA00022692"/>
    </source>
</evidence>
<dbReference type="InterPro" id="IPR025201">
    <property type="entry name" value="KdpD_TM"/>
</dbReference>
<dbReference type="Gene3D" id="3.30.450.40">
    <property type="match status" value="1"/>
</dbReference>
<dbReference type="InterPro" id="IPR052023">
    <property type="entry name" value="Histidine_kinase_KdpD"/>
</dbReference>
<evidence type="ECO:0000256" key="9">
    <source>
        <dbReference type="ARBA" id="ARBA00022840"/>
    </source>
</evidence>
<feature type="transmembrane region" description="Helical" evidence="13">
    <location>
        <begin position="273"/>
        <end position="293"/>
    </location>
</feature>
<feature type="domain" description="Histidine kinase" evidence="14">
    <location>
        <begin position="474"/>
        <end position="692"/>
    </location>
</feature>
<dbReference type="RefSeq" id="WP_068302296.1">
    <property type="nucleotide sequence ID" value="NZ_FNAK01000003.1"/>
</dbReference>
<dbReference type="Pfam" id="PF13493">
    <property type="entry name" value="DUF4118"/>
    <property type="match status" value="1"/>
</dbReference>
<keyword evidence="10 13" id="KW-1133">Transmembrane helix</keyword>
<dbReference type="SUPFAM" id="SSF55781">
    <property type="entry name" value="GAF domain-like"/>
    <property type="match status" value="1"/>
</dbReference>
<dbReference type="InterPro" id="IPR029016">
    <property type="entry name" value="GAF-like_dom_sf"/>
</dbReference>
<dbReference type="InterPro" id="IPR038318">
    <property type="entry name" value="KdpD_sf"/>
</dbReference>
<evidence type="ECO:0000259" key="14">
    <source>
        <dbReference type="PROSITE" id="PS50109"/>
    </source>
</evidence>
<dbReference type="Gene3D" id="3.30.565.10">
    <property type="entry name" value="Histidine kinase-like ATPase, C-terminal domain"/>
    <property type="match status" value="1"/>
</dbReference>
<dbReference type="InterPro" id="IPR036890">
    <property type="entry name" value="HATPase_C_sf"/>
</dbReference>
<dbReference type="SMART" id="SM00387">
    <property type="entry name" value="HATPase_c"/>
    <property type="match status" value="1"/>
</dbReference>
<dbReference type="CDD" id="cd00075">
    <property type="entry name" value="HATPase"/>
    <property type="match status" value="1"/>
</dbReference>
<keyword evidence="7" id="KW-0547">Nucleotide-binding</keyword>
<dbReference type="PROSITE" id="PS50109">
    <property type="entry name" value="HIS_KIN"/>
    <property type="match status" value="1"/>
</dbReference>
<keyword evidence="11" id="KW-0902">Two-component regulatory system</keyword>
<dbReference type="AlphaFoldDB" id="A0A1G6YAX4"/>
<dbReference type="PANTHER" id="PTHR45569">
    <property type="entry name" value="SENSOR PROTEIN KDPD"/>
    <property type="match status" value="1"/>
</dbReference>
<evidence type="ECO:0000256" key="12">
    <source>
        <dbReference type="ARBA" id="ARBA00023136"/>
    </source>
</evidence>
<name>A0A1G6YAX4_9PROT</name>
<dbReference type="PRINTS" id="PR00344">
    <property type="entry name" value="BCTRLSENSOR"/>
</dbReference>
<comment type="subcellular location">
    <subcellularLocation>
        <location evidence="2">Membrane</location>
        <topology evidence="2">Multi-pass membrane protein</topology>
    </subcellularLocation>
</comment>
<evidence type="ECO:0000256" key="7">
    <source>
        <dbReference type="ARBA" id="ARBA00022741"/>
    </source>
</evidence>